<sequence length="290" mass="33450">MMNILKKQLNFRNVSVLFLIVYFAVFLFYPIYKAFAGSLHDWNPLTQKYNYIGWENYRFVLGDKLFWKSLTNTLFFTAISTVLRLAVGLALALMLFSRMTKMRTFFQGLFYMPTVTPMVAVSFVWMWMFNPQFGLINRFFHLDINWLKNSNWAMIAIIIMTVWKDFGYATVLFLAGLMGLPEEVYEASRIDGANGLQTFKNITLPLLKPVTLFVTITSLISYFQTYIQILIMTEGGPGTSTFVISYLIFDEAFVNYNFGTASAIAVILFVVIAILTLLMFRYMDMGGDQQ</sequence>
<reference evidence="9" key="1">
    <citation type="submission" date="2020-04" db="EMBL/GenBank/DDBJ databases">
        <title>Deep metagenomics examines the oral microbiome during advanced dental caries in children, revealing novel taxa and co-occurrences with host molecules.</title>
        <authorList>
            <person name="Baker J.L."/>
            <person name="Morton J.T."/>
            <person name="Dinis M."/>
            <person name="Alvarez R."/>
            <person name="Tran N.C."/>
            <person name="Knight R."/>
            <person name="Edlund A."/>
        </authorList>
    </citation>
    <scope>NUCLEOTIDE SEQUENCE</scope>
    <source>
        <strain evidence="9">JCVI_23_bin.16</strain>
    </source>
</reference>
<evidence type="ECO:0000313" key="10">
    <source>
        <dbReference type="Proteomes" id="UP000757900"/>
    </source>
</evidence>
<feature type="transmembrane region" description="Helical" evidence="7">
    <location>
        <begin position="152"/>
        <end position="180"/>
    </location>
</feature>
<dbReference type="PROSITE" id="PS50928">
    <property type="entry name" value="ABC_TM1"/>
    <property type="match status" value="1"/>
</dbReference>
<dbReference type="InterPro" id="IPR000515">
    <property type="entry name" value="MetI-like"/>
</dbReference>
<gene>
    <name evidence="9" type="ORF">HXK00_06325</name>
</gene>
<feature type="transmembrane region" description="Helical" evidence="7">
    <location>
        <begin position="108"/>
        <end position="128"/>
    </location>
</feature>
<dbReference type="PANTHER" id="PTHR30193">
    <property type="entry name" value="ABC TRANSPORTER PERMEASE PROTEIN"/>
    <property type="match status" value="1"/>
</dbReference>
<evidence type="ECO:0000256" key="4">
    <source>
        <dbReference type="ARBA" id="ARBA00022692"/>
    </source>
</evidence>
<comment type="caution">
    <text evidence="9">The sequence shown here is derived from an EMBL/GenBank/DDBJ whole genome shotgun (WGS) entry which is preliminary data.</text>
</comment>
<comment type="similarity">
    <text evidence="7">Belongs to the binding-protein-dependent transport system permease family.</text>
</comment>
<dbReference type="InterPro" id="IPR051393">
    <property type="entry name" value="ABC_transporter_permease"/>
</dbReference>
<keyword evidence="6 7" id="KW-0472">Membrane</keyword>
<dbReference type="PANTHER" id="PTHR30193:SF37">
    <property type="entry name" value="INNER MEMBRANE ABC TRANSPORTER PERMEASE PROTEIN YCJO"/>
    <property type="match status" value="1"/>
</dbReference>
<proteinExistence type="inferred from homology"/>
<dbReference type="InterPro" id="IPR035906">
    <property type="entry name" value="MetI-like_sf"/>
</dbReference>
<dbReference type="CDD" id="cd06261">
    <property type="entry name" value="TM_PBP2"/>
    <property type="match status" value="1"/>
</dbReference>
<dbReference type="SUPFAM" id="SSF161098">
    <property type="entry name" value="MetI-like"/>
    <property type="match status" value="1"/>
</dbReference>
<feature type="transmembrane region" description="Helical" evidence="7">
    <location>
        <begin position="74"/>
        <end position="96"/>
    </location>
</feature>
<evidence type="ECO:0000259" key="8">
    <source>
        <dbReference type="PROSITE" id="PS50928"/>
    </source>
</evidence>
<feature type="domain" description="ABC transmembrane type-1" evidence="8">
    <location>
        <begin position="70"/>
        <end position="279"/>
    </location>
</feature>
<feature type="transmembrane region" description="Helical" evidence="7">
    <location>
        <begin position="210"/>
        <end position="233"/>
    </location>
</feature>
<protein>
    <submittedName>
        <fullName evidence="9">Sugar ABC transporter permease</fullName>
    </submittedName>
</protein>
<keyword evidence="5 7" id="KW-1133">Transmembrane helix</keyword>
<keyword evidence="4 7" id="KW-0812">Transmembrane</keyword>
<dbReference type="EMBL" id="JABZFV010000168">
    <property type="protein sequence ID" value="MBF0935242.1"/>
    <property type="molecule type" value="Genomic_DNA"/>
</dbReference>
<dbReference type="Gene3D" id="1.10.3720.10">
    <property type="entry name" value="MetI-like"/>
    <property type="match status" value="1"/>
</dbReference>
<evidence type="ECO:0000256" key="3">
    <source>
        <dbReference type="ARBA" id="ARBA00022475"/>
    </source>
</evidence>
<evidence type="ECO:0000256" key="5">
    <source>
        <dbReference type="ARBA" id="ARBA00022989"/>
    </source>
</evidence>
<dbReference type="AlphaFoldDB" id="A0A929QU60"/>
<dbReference type="Pfam" id="PF00528">
    <property type="entry name" value="BPD_transp_1"/>
    <property type="match status" value="1"/>
</dbReference>
<feature type="transmembrane region" description="Helical" evidence="7">
    <location>
        <begin position="253"/>
        <end position="280"/>
    </location>
</feature>
<organism evidence="9 10">
    <name type="scientific">Abiotrophia defectiva</name>
    <name type="common">Streptococcus defectivus</name>
    <dbReference type="NCBI Taxonomy" id="46125"/>
    <lineage>
        <taxon>Bacteria</taxon>
        <taxon>Bacillati</taxon>
        <taxon>Bacillota</taxon>
        <taxon>Bacilli</taxon>
        <taxon>Lactobacillales</taxon>
        <taxon>Aerococcaceae</taxon>
        <taxon>Abiotrophia</taxon>
    </lineage>
</organism>
<evidence type="ECO:0000256" key="2">
    <source>
        <dbReference type="ARBA" id="ARBA00022448"/>
    </source>
</evidence>
<evidence type="ECO:0000256" key="1">
    <source>
        <dbReference type="ARBA" id="ARBA00004651"/>
    </source>
</evidence>
<dbReference type="Proteomes" id="UP000757900">
    <property type="component" value="Unassembled WGS sequence"/>
</dbReference>
<dbReference type="GO" id="GO:0055085">
    <property type="term" value="P:transmembrane transport"/>
    <property type="evidence" value="ECO:0007669"/>
    <property type="project" value="InterPro"/>
</dbReference>
<dbReference type="GO" id="GO:0005886">
    <property type="term" value="C:plasma membrane"/>
    <property type="evidence" value="ECO:0007669"/>
    <property type="project" value="UniProtKB-SubCell"/>
</dbReference>
<keyword evidence="3" id="KW-1003">Cell membrane</keyword>
<accession>A0A929QU60</accession>
<evidence type="ECO:0000313" key="9">
    <source>
        <dbReference type="EMBL" id="MBF0935242.1"/>
    </source>
</evidence>
<evidence type="ECO:0000256" key="7">
    <source>
        <dbReference type="RuleBase" id="RU363032"/>
    </source>
</evidence>
<comment type="subcellular location">
    <subcellularLocation>
        <location evidence="1 7">Cell membrane</location>
        <topology evidence="1 7">Multi-pass membrane protein</topology>
    </subcellularLocation>
</comment>
<name>A0A929QU60_ABIDE</name>
<evidence type="ECO:0000256" key="6">
    <source>
        <dbReference type="ARBA" id="ARBA00023136"/>
    </source>
</evidence>
<feature type="transmembrane region" description="Helical" evidence="7">
    <location>
        <begin position="12"/>
        <end position="32"/>
    </location>
</feature>
<keyword evidence="2 7" id="KW-0813">Transport</keyword>